<dbReference type="EMBL" id="BAAAZA010000007">
    <property type="protein sequence ID" value="GAA3864618.1"/>
    <property type="molecule type" value="Genomic_DNA"/>
</dbReference>
<feature type="region of interest" description="Disordered" evidence="1">
    <location>
        <begin position="43"/>
        <end position="79"/>
    </location>
</feature>
<evidence type="ECO:0008006" key="4">
    <source>
        <dbReference type="Google" id="ProtNLM"/>
    </source>
</evidence>
<dbReference type="Proteomes" id="UP001501563">
    <property type="component" value="Unassembled WGS sequence"/>
</dbReference>
<sequence>MDRIGGPQLVDLGAAAFRVGLVPYGDVAVGEVVDVGVGHDVPFGRSRSGVRQRPSCVGRRTAIPRRESRTGGRGDTQER</sequence>
<reference evidence="3" key="1">
    <citation type="journal article" date="2019" name="Int. J. Syst. Evol. Microbiol.">
        <title>The Global Catalogue of Microorganisms (GCM) 10K type strain sequencing project: providing services to taxonomists for standard genome sequencing and annotation.</title>
        <authorList>
            <consortium name="The Broad Institute Genomics Platform"/>
            <consortium name="The Broad Institute Genome Sequencing Center for Infectious Disease"/>
            <person name="Wu L."/>
            <person name="Ma J."/>
        </authorList>
    </citation>
    <scope>NUCLEOTIDE SEQUENCE [LARGE SCALE GENOMIC DNA]</scope>
    <source>
        <strain evidence="3">JCM 16578</strain>
    </source>
</reference>
<feature type="compositionally biased region" description="Basic and acidic residues" evidence="1">
    <location>
        <begin position="64"/>
        <end position="79"/>
    </location>
</feature>
<name>A0ABP7K3M2_9ACTN</name>
<comment type="caution">
    <text evidence="2">The sequence shown here is derived from an EMBL/GenBank/DDBJ whole genome shotgun (WGS) entry which is preliminary data.</text>
</comment>
<evidence type="ECO:0000256" key="1">
    <source>
        <dbReference type="SAM" id="MobiDB-lite"/>
    </source>
</evidence>
<accession>A0ABP7K3M2</accession>
<gene>
    <name evidence="2" type="ORF">GCM10022207_31140</name>
</gene>
<organism evidence="2 3">
    <name type="scientific">Streptomyces lannensis</name>
    <dbReference type="NCBI Taxonomy" id="766498"/>
    <lineage>
        <taxon>Bacteria</taxon>
        <taxon>Bacillati</taxon>
        <taxon>Actinomycetota</taxon>
        <taxon>Actinomycetes</taxon>
        <taxon>Kitasatosporales</taxon>
        <taxon>Streptomycetaceae</taxon>
        <taxon>Streptomyces</taxon>
    </lineage>
</organism>
<keyword evidence="3" id="KW-1185">Reference proteome</keyword>
<evidence type="ECO:0000313" key="2">
    <source>
        <dbReference type="EMBL" id="GAA3864618.1"/>
    </source>
</evidence>
<evidence type="ECO:0000313" key="3">
    <source>
        <dbReference type="Proteomes" id="UP001501563"/>
    </source>
</evidence>
<protein>
    <recommendedName>
        <fullName evidence="4">Alcohol dehydrogenase N-terminal domain-containing protein</fullName>
    </recommendedName>
</protein>
<proteinExistence type="predicted"/>